<dbReference type="CDD" id="cd00075">
    <property type="entry name" value="HATPase"/>
    <property type="match status" value="1"/>
</dbReference>
<comment type="catalytic activity">
    <reaction evidence="1">
        <text>ATP + protein L-histidine = ADP + protein N-phospho-L-histidine.</text>
        <dbReference type="EC" id="2.7.13.3"/>
    </reaction>
</comment>
<dbReference type="Pfam" id="PF00512">
    <property type="entry name" value="HisKA"/>
    <property type="match status" value="1"/>
</dbReference>
<dbReference type="Pfam" id="PF02518">
    <property type="entry name" value="HATPase_c"/>
    <property type="match status" value="1"/>
</dbReference>
<dbReference type="SUPFAM" id="SSF55781">
    <property type="entry name" value="GAF domain-like"/>
    <property type="match status" value="2"/>
</dbReference>
<evidence type="ECO:0000259" key="7">
    <source>
        <dbReference type="PROSITE" id="PS50109"/>
    </source>
</evidence>
<dbReference type="PRINTS" id="PR00344">
    <property type="entry name" value="BCTRLSENSOR"/>
</dbReference>
<dbReference type="InterPro" id="IPR000014">
    <property type="entry name" value="PAS"/>
</dbReference>
<evidence type="ECO:0000256" key="2">
    <source>
        <dbReference type="ARBA" id="ARBA00004429"/>
    </source>
</evidence>
<dbReference type="Gene3D" id="3.30.565.10">
    <property type="entry name" value="Histidine kinase-like ATPase, C-terminal domain"/>
    <property type="match status" value="1"/>
</dbReference>
<dbReference type="Pfam" id="PF01590">
    <property type="entry name" value="GAF"/>
    <property type="match status" value="2"/>
</dbReference>
<evidence type="ECO:0000256" key="5">
    <source>
        <dbReference type="ARBA" id="ARBA00022679"/>
    </source>
</evidence>
<dbReference type="Pfam" id="PF08448">
    <property type="entry name" value="PAS_4"/>
    <property type="match status" value="1"/>
</dbReference>
<dbReference type="InterPro" id="IPR004358">
    <property type="entry name" value="Sig_transdc_His_kin-like_C"/>
</dbReference>
<dbReference type="EMBL" id="VTOX01000001">
    <property type="protein sequence ID" value="NKE64217.1"/>
    <property type="molecule type" value="Genomic_DNA"/>
</dbReference>
<keyword evidence="4" id="KW-0597">Phosphoprotein</keyword>
<dbReference type="InterPro" id="IPR003594">
    <property type="entry name" value="HATPase_dom"/>
</dbReference>
<proteinExistence type="predicted"/>
<dbReference type="GO" id="GO:0005886">
    <property type="term" value="C:plasma membrane"/>
    <property type="evidence" value="ECO:0007669"/>
    <property type="project" value="UniProtKB-SubCell"/>
</dbReference>
<dbReference type="InterPro" id="IPR005467">
    <property type="entry name" value="His_kinase_dom"/>
</dbReference>
<dbReference type="CDD" id="cd00130">
    <property type="entry name" value="PAS"/>
    <property type="match status" value="1"/>
</dbReference>
<evidence type="ECO:0000256" key="3">
    <source>
        <dbReference type="ARBA" id="ARBA00012438"/>
    </source>
</evidence>
<dbReference type="SUPFAM" id="SSF47384">
    <property type="entry name" value="Homodimeric domain of signal transducing histidine kinase"/>
    <property type="match status" value="1"/>
</dbReference>
<keyword evidence="6" id="KW-0418">Kinase</keyword>
<dbReference type="InterPro" id="IPR003661">
    <property type="entry name" value="HisK_dim/P_dom"/>
</dbReference>
<dbReference type="SUPFAM" id="SSF55785">
    <property type="entry name" value="PYP-like sensor domain (PAS domain)"/>
    <property type="match status" value="1"/>
</dbReference>
<dbReference type="InterPro" id="IPR035965">
    <property type="entry name" value="PAS-like_dom_sf"/>
</dbReference>
<dbReference type="GO" id="GO:0000155">
    <property type="term" value="F:phosphorelay sensor kinase activity"/>
    <property type="evidence" value="ECO:0007669"/>
    <property type="project" value="InterPro"/>
</dbReference>
<dbReference type="SMART" id="SM00065">
    <property type="entry name" value="GAF"/>
    <property type="match status" value="2"/>
</dbReference>
<dbReference type="EC" id="2.7.13.3" evidence="3"/>
<keyword evidence="5" id="KW-0808">Transferase</keyword>
<protein>
    <recommendedName>
        <fullName evidence="3">histidine kinase</fullName>
        <ecNumber evidence="3">2.7.13.3</ecNumber>
    </recommendedName>
</protein>
<dbReference type="InterPro" id="IPR036097">
    <property type="entry name" value="HisK_dim/P_sf"/>
</dbReference>
<dbReference type="InterPro" id="IPR029016">
    <property type="entry name" value="GAF-like_dom_sf"/>
</dbReference>
<name>A0A7X6DBN2_9BURK</name>
<dbReference type="Gene3D" id="3.30.450.20">
    <property type="entry name" value="PAS domain"/>
    <property type="match status" value="2"/>
</dbReference>
<feature type="domain" description="Histidine kinase" evidence="7">
    <location>
        <begin position="643"/>
        <end position="861"/>
    </location>
</feature>
<evidence type="ECO:0000313" key="9">
    <source>
        <dbReference type="Proteomes" id="UP000521868"/>
    </source>
</evidence>
<dbReference type="Gene3D" id="3.30.450.40">
    <property type="match status" value="2"/>
</dbReference>
<dbReference type="PANTHER" id="PTHR43547:SF2">
    <property type="entry name" value="HYBRID SIGNAL TRANSDUCTION HISTIDINE KINASE C"/>
    <property type="match status" value="1"/>
</dbReference>
<dbReference type="PROSITE" id="PS50109">
    <property type="entry name" value="HIS_KIN"/>
    <property type="match status" value="1"/>
</dbReference>
<evidence type="ECO:0000256" key="4">
    <source>
        <dbReference type="ARBA" id="ARBA00022553"/>
    </source>
</evidence>
<sequence>MAADEWPGGADGGRQRWPPDVERCAAALGEPQQWSQALLTLLGLMRRSGLPTLLAWGPELRLLYNEPFAPVLGTRHPDAFGERMQDVWADAWSTMGPAVQRALAGEACTLKDVPVPAGPGSRGARRWFTLSFTTAYGDDGLSAGVLAVASETTEHVALERRNAFELLLADELGTLTTGAEIAREACRLLGVHLDASRVSYLETRAGAGTVLVVQDWTAGELPSQAGRELGVADFGTRAMAQLRAGRVIRVNDFADEHHLHNTAWDGDMVFAETRSLLAVPLFRGGRLAAVLQVDGSSARSWTDDEVAIATELAQRTWSALEAAAAQERRLRAERELHSAAARQSFQLELADLLRPLTQAEPIIAAASALLGRHLGLSRVLYAEVDDGEGLFRVRSDWTDGQVPSIARTARRKLDDFGPAIIAALRRGETVAVDDVQHDPRTAACAAAYAQVQVRGLVLLPLLQGGRLGIVLNLHQARPRAWRESDLQRARDMAARTWLALDAARAQAALRAERDQGRYVLDTIGEGFLLLDRACRIVQINAEGLRLVQLRAEAAIGAMVWDVWPDVRDGALAGLHQQVVRTAQAAAMEYRRVQPGQQDSWLEVRALPALNGGVAVFYRDIGKRKRAEEQLKEADRRKDEFLATLAHELRNPLAPIATAAKMLALAGLEPAAARRAGEVIARQAGHISRLVDELLDISRIKRGVVALEREVVDLRAIVPDAVEQVQPLLESCRHQLVLDIPPAAAPVFADRRRLLQVLANLLTNAGRYTPAGGRITLALAADPAQVTIAVRDNGIGMTPQLAASAFDLFAQAERSSDRSNGGLGIGLALVRGIVELHGGSVVARSDGPGRGSELVVLLPRADRASVGDAALPAAAKP</sequence>
<dbReference type="Proteomes" id="UP000521868">
    <property type="component" value="Unassembled WGS sequence"/>
</dbReference>
<accession>A0A7X6DBN2</accession>
<dbReference type="SMART" id="SM00387">
    <property type="entry name" value="HATPase_c"/>
    <property type="match status" value="1"/>
</dbReference>
<dbReference type="SUPFAM" id="SSF55874">
    <property type="entry name" value="ATPase domain of HSP90 chaperone/DNA topoisomerase II/histidine kinase"/>
    <property type="match status" value="1"/>
</dbReference>
<dbReference type="SMART" id="SM00388">
    <property type="entry name" value="HisKA"/>
    <property type="match status" value="1"/>
</dbReference>
<reference evidence="8 9" key="1">
    <citation type="journal article" date="2020" name="Nature">
        <title>Bacterial chemolithoautotrophy via manganese oxidation.</title>
        <authorList>
            <person name="Yu H."/>
            <person name="Leadbetter J.R."/>
        </authorList>
    </citation>
    <scope>NUCLEOTIDE SEQUENCE [LARGE SCALE GENOMIC DNA]</scope>
    <source>
        <strain evidence="8 9">RBP-1</strain>
    </source>
</reference>
<dbReference type="InterPro" id="IPR036890">
    <property type="entry name" value="HATPase_C_sf"/>
</dbReference>
<dbReference type="FunFam" id="3.30.565.10:FF:000006">
    <property type="entry name" value="Sensor histidine kinase WalK"/>
    <property type="match status" value="1"/>
</dbReference>
<evidence type="ECO:0000256" key="1">
    <source>
        <dbReference type="ARBA" id="ARBA00000085"/>
    </source>
</evidence>
<dbReference type="AlphaFoldDB" id="A0A7X6DBN2"/>
<dbReference type="Gene3D" id="1.10.287.130">
    <property type="match status" value="1"/>
</dbReference>
<dbReference type="RefSeq" id="WP_168105331.1">
    <property type="nucleotide sequence ID" value="NZ_VTOX01000001.1"/>
</dbReference>
<dbReference type="InterPro" id="IPR013656">
    <property type="entry name" value="PAS_4"/>
</dbReference>
<evidence type="ECO:0000256" key="6">
    <source>
        <dbReference type="ARBA" id="ARBA00022777"/>
    </source>
</evidence>
<dbReference type="InterPro" id="IPR003018">
    <property type="entry name" value="GAF"/>
</dbReference>
<dbReference type="PANTHER" id="PTHR43547">
    <property type="entry name" value="TWO-COMPONENT HISTIDINE KINASE"/>
    <property type="match status" value="1"/>
</dbReference>
<evidence type="ECO:0000313" key="8">
    <source>
        <dbReference type="EMBL" id="NKE64217.1"/>
    </source>
</evidence>
<comment type="caution">
    <text evidence="8">The sequence shown here is derived from an EMBL/GenBank/DDBJ whole genome shotgun (WGS) entry which is preliminary data.</text>
</comment>
<keyword evidence="9" id="KW-1185">Reference proteome</keyword>
<organism evidence="8 9">
    <name type="scientific">Ramlibacter lithotrophicus</name>
    <dbReference type="NCBI Taxonomy" id="2606681"/>
    <lineage>
        <taxon>Bacteria</taxon>
        <taxon>Pseudomonadati</taxon>
        <taxon>Pseudomonadota</taxon>
        <taxon>Betaproteobacteria</taxon>
        <taxon>Burkholderiales</taxon>
        <taxon>Comamonadaceae</taxon>
        <taxon>Ramlibacter</taxon>
    </lineage>
</organism>
<comment type="subcellular location">
    <subcellularLocation>
        <location evidence="2">Cell inner membrane</location>
        <topology evidence="2">Multi-pass membrane protein</topology>
    </subcellularLocation>
</comment>
<dbReference type="SMART" id="SM00091">
    <property type="entry name" value="PAS"/>
    <property type="match status" value="1"/>
</dbReference>
<dbReference type="CDD" id="cd00082">
    <property type="entry name" value="HisKA"/>
    <property type="match status" value="1"/>
</dbReference>
<gene>
    <name evidence="8" type="ORF">RAMLITH_00150</name>
</gene>